<proteinExistence type="predicted"/>
<protein>
    <submittedName>
        <fullName evidence="1">Uncharacterized protein</fullName>
    </submittedName>
</protein>
<accession>A0A1H8IXA7</accession>
<organism evidence="1 2">
    <name type="scientific">Loktanella fryxellensis</name>
    <dbReference type="NCBI Taxonomy" id="245187"/>
    <lineage>
        <taxon>Bacteria</taxon>
        <taxon>Pseudomonadati</taxon>
        <taxon>Pseudomonadota</taxon>
        <taxon>Alphaproteobacteria</taxon>
        <taxon>Rhodobacterales</taxon>
        <taxon>Roseobacteraceae</taxon>
        <taxon>Loktanella</taxon>
    </lineage>
</organism>
<keyword evidence="2" id="KW-1185">Reference proteome</keyword>
<evidence type="ECO:0000313" key="1">
    <source>
        <dbReference type="EMBL" id="SEN72795.1"/>
    </source>
</evidence>
<dbReference type="EMBL" id="FOCI01000029">
    <property type="protein sequence ID" value="SEN72795.1"/>
    <property type="molecule type" value="Genomic_DNA"/>
</dbReference>
<reference evidence="1 2" key="1">
    <citation type="submission" date="2016-10" db="EMBL/GenBank/DDBJ databases">
        <authorList>
            <person name="de Groot N.N."/>
        </authorList>
    </citation>
    <scope>NUCLEOTIDE SEQUENCE [LARGE SCALE GENOMIC DNA]</scope>
    <source>
        <strain evidence="1 2">DSM 16213</strain>
    </source>
</reference>
<dbReference type="AlphaFoldDB" id="A0A1H8IXA7"/>
<gene>
    <name evidence="1" type="ORF">SAMN04488003_12930</name>
</gene>
<evidence type="ECO:0000313" key="2">
    <source>
        <dbReference type="Proteomes" id="UP000199585"/>
    </source>
</evidence>
<name>A0A1H8IXA7_9RHOB</name>
<dbReference type="Proteomes" id="UP000199585">
    <property type="component" value="Unassembled WGS sequence"/>
</dbReference>
<sequence>MKTILNTFDAGHREWRCTCCNKLLGLRSGSVVLVQFARGHQYRAPRPVSAVCRSCKTLNET</sequence>
<dbReference type="RefSeq" id="WP_089905401.1">
    <property type="nucleotide sequence ID" value="NZ_FOCI01000029.1"/>
</dbReference>